<dbReference type="Pfam" id="PF17941">
    <property type="entry name" value="PP_kinase_C_1"/>
    <property type="match status" value="1"/>
</dbReference>
<dbReference type="Gene3D" id="1.20.58.310">
    <property type="entry name" value="Polyphosphate kinase N-terminal domain"/>
    <property type="match status" value="1"/>
</dbReference>
<comment type="similarity">
    <text evidence="6">Belongs to the polyphosphate kinase 1 (PPK1) family.</text>
</comment>
<keyword evidence="2 6" id="KW-0808">Transferase</keyword>
<dbReference type="InterPro" id="IPR036832">
    <property type="entry name" value="PPK_N_dom_sf"/>
</dbReference>
<dbReference type="InterPro" id="IPR036830">
    <property type="entry name" value="PP_kinase_middle_dom_sf"/>
</dbReference>
<gene>
    <name evidence="11" type="primary">ppk1</name>
    <name evidence="11" type="ORF">PSQ39_14135</name>
</gene>
<dbReference type="EC" id="2.7.4.1" evidence="6"/>
<feature type="domain" description="Polyphosphate kinase N-terminal" evidence="8">
    <location>
        <begin position="4"/>
        <end position="107"/>
    </location>
</feature>
<feature type="domain" description="Polyphosphate kinase middle" evidence="7">
    <location>
        <begin position="117"/>
        <end position="300"/>
    </location>
</feature>
<evidence type="ECO:0000259" key="9">
    <source>
        <dbReference type="Pfam" id="PF13090"/>
    </source>
</evidence>
<dbReference type="NCBIfam" id="NF003918">
    <property type="entry name" value="PRK05443.1-2"/>
    <property type="match status" value="1"/>
</dbReference>
<dbReference type="Proteomes" id="UP001528672">
    <property type="component" value="Unassembled WGS sequence"/>
</dbReference>
<dbReference type="NCBIfam" id="TIGR03705">
    <property type="entry name" value="poly_P_kin"/>
    <property type="match status" value="1"/>
</dbReference>
<keyword evidence="1 6" id="KW-0597">Phosphoprotein</keyword>
<comment type="caution">
    <text evidence="11">The sequence shown here is derived from an EMBL/GenBank/DDBJ whole genome shotgun (WGS) entry which is preliminary data.</text>
</comment>
<dbReference type="PANTHER" id="PTHR30218:SF0">
    <property type="entry name" value="POLYPHOSPHATE KINASE"/>
    <property type="match status" value="1"/>
</dbReference>
<dbReference type="InterPro" id="IPR041108">
    <property type="entry name" value="PP_kinase_C_1"/>
</dbReference>
<protein>
    <recommendedName>
        <fullName evidence="6">Polyphosphate kinase</fullName>
        <ecNumber evidence="6">2.7.4.1</ecNumber>
    </recommendedName>
</protein>
<evidence type="ECO:0000259" key="10">
    <source>
        <dbReference type="Pfam" id="PF17941"/>
    </source>
</evidence>
<dbReference type="GO" id="GO:0008976">
    <property type="term" value="F:polyphosphate kinase activity"/>
    <property type="evidence" value="ECO:0007669"/>
    <property type="project" value="UniProtKB-EC"/>
</dbReference>
<dbReference type="Pfam" id="PF13089">
    <property type="entry name" value="PP_kinase_N"/>
    <property type="match status" value="1"/>
</dbReference>
<evidence type="ECO:0000259" key="8">
    <source>
        <dbReference type="Pfam" id="PF13089"/>
    </source>
</evidence>
<name>A0ABT5MGT9_9BURK</name>
<dbReference type="Gene3D" id="3.30.1840.10">
    <property type="entry name" value="Polyphosphate kinase middle domain"/>
    <property type="match status" value="1"/>
</dbReference>
<evidence type="ECO:0000256" key="5">
    <source>
        <dbReference type="ARBA" id="ARBA00022840"/>
    </source>
</evidence>
<dbReference type="Pfam" id="PF02503">
    <property type="entry name" value="PP_kinase"/>
    <property type="match status" value="1"/>
</dbReference>
<evidence type="ECO:0000256" key="6">
    <source>
        <dbReference type="RuleBase" id="RU003800"/>
    </source>
</evidence>
<sequence length="684" mass="77553">MLLLNRELAILEFNRRVLAQAALANIPVLERLRYLTIVSANLDEFFEVRMAPHMAALRDALPGSGEAARLKLELQRIGGAVRELLQAQCRVYTEELRAALGDQKIAILGHVDRDAAQQDWVRQYFVKEVKPLLSATLIDPRHPFPKVANKSLNFILRLQPKKKGAVPVESVLAVIKIPRALPRVIRLPAKVSQGRQVFVLLSSVLRSNLSILLPEHHVLDCAQFRLTRDSDLWVRDDDQTDLRQALNSQLHTRQFGMPVRLEVNAQCSRALARLLLQQFELPACALYRMDAPLNLVRLQQVLDLAEPGKHRFKPYEPGWTPALQRKESMWSQLARRDVLLHHPYESFEPVLQLLREAADDKHVLQIQQTIYRAGLHSEVMDLLCKAARRGKEVTVVFELMARFDEAVNIAWAEQLEKLGGQVLYGLPGMKTHCKMLLITRREKKQWRHYAHISTGNYNVSTTRSYTDLGFLTSHPEFCADIQAMFVALRQHQDAPALKHLVNAPQHLRQTLLSHLVEVSAQARRGREARVLLKLNALTDEGLIAALVDAAQAGAQVDLIVRGACLLPPGLPELTERVRVRSIIGRFLEHSRVYHMVAGEQVWTYLSSADGMARNLDRRVELAWPLLDPVLRQRVYDEVLTPYLLDGEDAWAQGPDGRYQAVKGVYPSAQQALMRKHAGARKKDV</sequence>
<feature type="domain" description="Polyphosphate kinase C-terminal" evidence="9">
    <location>
        <begin position="500"/>
        <end position="662"/>
    </location>
</feature>
<evidence type="ECO:0000313" key="12">
    <source>
        <dbReference type="Proteomes" id="UP001528672"/>
    </source>
</evidence>
<keyword evidence="5" id="KW-0067">ATP-binding</keyword>
<organism evidence="11 12">
    <name type="scientific">Curvibacter microcysteis</name>
    <dbReference type="NCBI Taxonomy" id="3026419"/>
    <lineage>
        <taxon>Bacteria</taxon>
        <taxon>Pseudomonadati</taxon>
        <taxon>Pseudomonadota</taxon>
        <taxon>Betaproteobacteria</taxon>
        <taxon>Burkholderiales</taxon>
        <taxon>Comamonadaceae</taxon>
        <taxon>Curvibacter</taxon>
    </lineage>
</organism>
<dbReference type="EMBL" id="JAQSIO010000004">
    <property type="protein sequence ID" value="MDD0815773.1"/>
    <property type="molecule type" value="Genomic_DNA"/>
</dbReference>
<keyword evidence="4 11" id="KW-0418">Kinase</keyword>
<dbReference type="SUPFAM" id="SSF140356">
    <property type="entry name" value="PPK N-terminal domain-like"/>
    <property type="match status" value="1"/>
</dbReference>
<feature type="domain" description="Polyphosphate kinase C-terminal" evidence="10">
    <location>
        <begin position="329"/>
        <end position="492"/>
    </location>
</feature>
<keyword evidence="12" id="KW-1185">Reference proteome</keyword>
<evidence type="ECO:0000256" key="3">
    <source>
        <dbReference type="ARBA" id="ARBA00022741"/>
    </source>
</evidence>
<dbReference type="PIRSF" id="PIRSF015589">
    <property type="entry name" value="PP_kinase"/>
    <property type="match status" value="1"/>
</dbReference>
<evidence type="ECO:0000256" key="4">
    <source>
        <dbReference type="ARBA" id="ARBA00022777"/>
    </source>
</evidence>
<dbReference type="Pfam" id="PF13090">
    <property type="entry name" value="PP_kinase_C"/>
    <property type="match status" value="1"/>
</dbReference>
<dbReference type="InterPro" id="IPR025200">
    <property type="entry name" value="PPK_C_dom2"/>
</dbReference>
<evidence type="ECO:0000256" key="2">
    <source>
        <dbReference type="ARBA" id="ARBA00022679"/>
    </source>
</evidence>
<keyword evidence="3" id="KW-0547">Nucleotide-binding</keyword>
<dbReference type="SUPFAM" id="SSF56024">
    <property type="entry name" value="Phospholipase D/nuclease"/>
    <property type="match status" value="2"/>
</dbReference>
<evidence type="ECO:0000256" key="1">
    <source>
        <dbReference type="ARBA" id="ARBA00022553"/>
    </source>
</evidence>
<comment type="PTM">
    <text evidence="6">An intermediate of this reaction is the autophosphorylated ppk in which a phosphate is covalently linked to a histidine residue through a N-P bond.</text>
</comment>
<evidence type="ECO:0000313" key="11">
    <source>
        <dbReference type="EMBL" id="MDD0815773.1"/>
    </source>
</evidence>
<comment type="catalytic activity">
    <reaction evidence="6">
        <text>[phosphate](n) + ATP = [phosphate](n+1) + ADP</text>
        <dbReference type="Rhea" id="RHEA:19573"/>
        <dbReference type="Rhea" id="RHEA-COMP:9859"/>
        <dbReference type="Rhea" id="RHEA-COMP:14280"/>
        <dbReference type="ChEBI" id="CHEBI:16838"/>
        <dbReference type="ChEBI" id="CHEBI:30616"/>
        <dbReference type="ChEBI" id="CHEBI:456216"/>
        <dbReference type="EC" id="2.7.4.1"/>
    </reaction>
</comment>
<reference evidence="11 12" key="1">
    <citation type="submission" date="2023-02" db="EMBL/GenBank/DDBJ databases">
        <title>Bacterial whole genome sequence for Curvibacter sp. HBC28.</title>
        <authorList>
            <person name="Le V."/>
            <person name="Ko S.-R."/>
            <person name="Ahn C.-Y."/>
            <person name="Oh H.-M."/>
        </authorList>
    </citation>
    <scope>NUCLEOTIDE SEQUENCE [LARGE SCALE GENOMIC DNA]</scope>
    <source>
        <strain evidence="11 12">HBC28</strain>
    </source>
</reference>
<dbReference type="SUPFAM" id="SSF143724">
    <property type="entry name" value="PHP14-like"/>
    <property type="match status" value="1"/>
</dbReference>
<accession>A0ABT5MGT9</accession>
<dbReference type="Gene3D" id="3.30.870.10">
    <property type="entry name" value="Endonuclease Chain A"/>
    <property type="match status" value="2"/>
</dbReference>
<comment type="function">
    <text evidence="6">Catalyzes the reversible transfer of the terminal phosphate of ATP to form a long-chain polyphosphate (polyP).</text>
</comment>
<dbReference type="InterPro" id="IPR003414">
    <property type="entry name" value="PP_kinase"/>
</dbReference>
<proteinExistence type="inferred from homology"/>
<dbReference type="InterPro" id="IPR025198">
    <property type="entry name" value="PPK_N_dom"/>
</dbReference>
<dbReference type="InterPro" id="IPR024953">
    <property type="entry name" value="PP_kinase_middle"/>
</dbReference>
<evidence type="ECO:0000259" key="7">
    <source>
        <dbReference type="Pfam" id="PF02503"/>
    </source>
</evidence>
<dbReference type="PANTHER" id="PTHR30218">
    <property type="entry name" value="POLYPHOSPHATE KINASE"/>
    <property type="match status" value="1"/>
</dbReference>
<dbReference type="RefSeq" id="WP_273927456.1">
    <property type="nucleotide sequence ID" value="NZ_JAQSIO010000004.1"/>
</dbReference>